<accession>A0A066Z4I1</accession>
<evidence type="ECO:0000256" key="4">
    <source>
        <dbReference type="ARBA" id="ARBA00022801"/>
    </source>
</evidence>
<gene>
    <name evidence="10" type="ORF">KCH_31790</name>
</gene>
<keyword evidence="2" id="KW-0645">Protease</keyword>
<dbReference type="Pfam" id="PF09286">
    <property type="entry name" value="Pro-kuma_activ"/>
    <property type="match status" value="1"/>
</dbReference>
<keyword evidence="6" id="KW-0106">Calcium</keyword>
<comment type="caution">
    <text evidence="10">The sequence shown here is derived from an EMBL/GenBank/DDBJ whole genome shotgun (WGS) entry which is preliminary data.</text>
</comment>
<feature type="compositionally biased region" description="Basic and acidic residues" evidence="8">
    <location>
        <begin position="81"/>
        <end position="99"/>
    </location>
</feature>
<keyword evidence="4" id="KW-0378">Hydrolase</keyword>
<evidence type="ECO:0000256" key="8">
    <source>
        <dbReference type="SAM" id="MobiDB-lite"/>
    </source>
</evidence>
<dbReference type="GO" id="GO:0008240">
    <property type="term" value="F:tripeptidyl-peptidase activity"/>
    <property type="evidence" value="ECO:0007669"/>
    <property type="project" value="TreeGrafter"/>
</dbReference>
<sequence>MSGAGLTVSAGNAHYVQVSGSTAAMSKAFGTGFHNYRTADGTHRAPTADAKVPASVSGAVLAVSGLADAIHKNSSSATSVREAEKSANAKLAGPDKKDPATLPTVPTCSEDGYGSKIAKGAPEGYEKNEPFAPCSYVPSQLRKAYGVTDAKVGGKGARVAIIDAYGLSTMEQDANHFSTLHGDQPFKPGQYTEYVTPDKWTHEAECGGADGWAGEEALDVEMVHGLAPDANVVYVGGNSCYDEDLYDAMAKVVDEHLADVVSNSWGEIMHGTSGDIDPAVVAADNQIFQLGAVTGIGFTFSSGDCGDSSPGAAATGVNCQADTNQAQADWPSASPWVTSVGGTALELGDKDGKYAHEVSMGDRRSVLSADQKSWSPMPGNFYFGGGGGVSKDFAQPWYQQGVVPDSISKTAADGTKSKTPLRATPDIAMSGDLVAATLVGYTSGGAYSEGGYGGTSVSAPETAAMFANAIETRGGRALGFANPALYDRASTNAFHDVDDNAVKTKRGNVVDLGVVNGTLRVRLYKIGADYGLSASSGYDTATGLGSPGKGFFKSFALKK</sequence>
<evidence type="ECO:0000256" key="2">
    <source>
        <dbReference type="ARBA" id="ARBA00022670"/>
    </source>
</evidence>
<dbReference type="InterPro" id="IPR050819">
    <property type="entry name" value="Tripeptidyl-peptidase_I"/>
</dbReference>
<feature type="domain" description="Peptidase S53" evidence="9">
    <location>
        <begin position="135"/>
        <end position="559"/>
    </location>
</feature>
<feature type="region of interest" description="Disordered" evidence="8">
    <location>
        <begin position="73"/>
        <end position="113"/>
    </location>
</feature>
<protein>
    <submittedName>
        <fullName evidence="10">Putative peptidase S53 family protein</fullName>
    </submittedName>
</protein>
<dbReference type="AlphaFoldDB" id="A0A066Z4I1"/>
<dbReference type="PANTHER" id="PTHR14218:SF15">
    <property type="entry name" value="TRIPEPTIDYL-PEPTIDASE 1"/>
    <property type="match status" value="1"/>
</dbReference>
<dbReference type="EMBL" id="JNBY01000087">
    <property type="protein sequence ID" value="KDN85080.1"/>
    <property type="molecule type" value="Genomic_DNA"/>
</dbReference>
<evidence type="ECO:0000256" key="1">
    <source>
        <dbReference type="ARBA" id="ARBA00001913"/>
    </source>
</evidence>
<keyword evidence="5" id="KW-0720">Serine protease</keyword>
<dbReference type="GO" id="GO:0006508">
    <property type="term" value="P:proteolysis"/>
    <property type="evidence" value="ECO:0007669"/>
    <property type="project" value="UniProtKB-KW"/>
</dbReference>
<keyword evidence="7" id="KW-0865">Zymogen</keyword>
<dbReference type="SUPFAM" id="SSF54897">
    <property type="entry name" value="Protease propeptides/inhibitors"/>
    <property type="match status" value="1"/>
</dbReference>
<dbReference type="GO" id="GO:0046872">
    <property type="term" value="F:metal ion binding"/>
    <property type="evidence" value="ECO:0007669"/>
    <property type="project" value="UniProtKB-KW"/>
</dbReference>
<dbReference type="OrthoDB" id="3480681at2"/>
<evidence type="ECO:0000313" key="11">
    <source>
        <dbReference type="Proteomes" id="UP000027178"/>
    </source>
</evidence>
<reference evidence="10 11" key="1">
    <citation type="submission" date="2014-05" db="EMBL/GenBank/DDBJ databases">
        <title>Draft Genome Sequence of Kitasatospora cheerisanensis KCTC 2395.</title>
        <authorList>
            <person name="Nam D.H."/>
        </authorList>
    </citation>
    <scope>NUCLEOTIDE SEQUENCE [LARGE SCALE GENOMIC DNA]</scope>
    <source>
        <strain evidence="10 11">KCTC 2395</strain>
    </source>
</reference>
<dbReference type="PANTHER" id="PTHR14218">
    <property type="entry name" value="PROTEASE S8 TRIPEPTIDYL PEPTIDASE I CLN2"/>
    <property type="match status" value="1"/>
</dbReference>
<dbReference type="SUPFAM" id="SSF52743">
    <property type="entry name" value="Subtilisin-like"/>
    <property type="match status" value="1"/>
</dbReference>
<comment type="cofactor">
    <cofactor evidence="1">
        <name>Ca(2+)</name>
        <dbReference type="ChEBI" id="CHEBI:29108"/>
    </cofactor>
</comment>
<evidence type="ECO:0000256" key="5">
    <source>
        <dbReference type="ARBA" id="ARBA00022825"/>
    </source>
</evidence>
<evidence type="ECO:0000256" key="3">
    <source>
        <dbReference type="ARBA" id="ARBA00022723"/>
    </source>
</evidence>
<dbReference type="CDD" id="cd04056">
    <property type="entry name" value="Peptidases_S53"/>
    <property type="match status" value="1"/>
</dbReference>
<proteinExistence type="predicted"/>
<dbReference type="PATRIC" id="fig|1348663.4.peg.3054"/>
<evidence type="ECO:0000313" key="10">
    <source>
        <dbReference type="EMBL" id="KDN85080.1"/>
    </source>
</evidence>
<dbReference type="InterPro" id="IPR030400">
    <property type="entry name" value="Sedolisin_dom"/>
</dbReference>
<organism evidence="10 11">
    <name type="scientific">Kitasatospora cheerisanensis KCTC 2395</name>
    <dbReference type="NCBI Taxonomy" id="1348663"/>
    <lineage>
        <taxon>Bacteria</taxon>
        <taxon>Bacillati</taxon>
        <taxon>Actinomycetota</taxon>
        <taxon>Actinomycetes</taxon>
        <taxon>Kitasatosporales</taxon>
        <taxon>Streptomycetaceae</taxon>
        <taxon>Kitasatospora</taxon>
    </lineage>
</organism>
<keyword evidence="11" id="KW-1185">Reference proteome</keyword>
<evidence type="ECO:0000256" key="6">
    <source>
        <dbReference type="ARBA" id="ARBA00022837"/>
    </source>
</evidence>
<dbReference type="InterPro" id="IPR036852">
    <property type="entry name" value="Peptidase_S8/S53_dom_sf"/>
</dbReference>
<evidence type="ECO:0000259" key="9">
    <source>
        <dbReference type="PROSITE" id="PS51695"/>
    </source>
</evidence>
<name>A0A066Z4I1_9ACTN</name>
<dbReference type="Gene3D" id="3.40.50.200">
    <property type="entry name" value="Peptidase S8/S53 domain"/>
    <property type="match status" value="1"/>
</dbReference>
<dbReference type="InterPro" id="IPR015366">
    <property type="entry name" value="S53_propep"/>
</dbReference>
<dbReference type="HOGENOM" id="CLU_012501_2_0_11"/>
<dbReference type="eggNOG" id="COG4934">
    <property type="taxonomic scope" value="Bacteria"/>
</dbReference>
<dbReference type="GO" id="GO:0004252">
    <property type="term" value="F:serine-type endopeptidase activity"/>
    <property type="evidence" value="ECO:0007669"/>
    <property type="project" value="InterPro"/>
</dbReference>
<dbReference type="Proteomes" id="UP000027178">
    <property type="component" value="Unassembled WGS sequence"/>
</dbReference>
<keyword evidence="3" id="KW-0479">Metal-binding</keyword>
<evidence type="ECO:0000256" key="7">
    <source>
        <dbReference type="ARBA" id="ARBA00023145"/>
    </source>
</evidence>
<dbReference type="PROSITE" id="PS51695">
    <property type="entry name" value="SEDOLISIN"/>
    <property type="match status" value="1"/>
</dbReference>